<organism evidence="4 5">
    <name type="scientific">Prescottella equi ATCC 33707</name>
    <dbReference type="NCBI Taxonomy" id="525370"/>
    <lineage>
        <taxon>Bacteria</taxon>
        <taxon>Bacillati</taxon>
        <taxon>Actinomycetota</taxon>
        <taxon>Actinomycetes</taxon>
        <taxon>Mycobacteriales</taxon>
        <taxon>Nocardiaceae</taxon>
        <taxon>Prescottella</taxon>
    </lineage>
</organism>
<reference evidence="4" key="1">
    <citation type="submission" date="2011-01" db="EMBL/GenBank/DDBJ databases">
        <authorList>
            <person name="Muzny D."/>
            <person name="Qin X."/>
            <person name="Buhay C."/>
            <person name="Dugan-Rocha S."/>
            <person name="Ding Y."/>
            <person name="Chen G."/>
            <person name="Hawes A."/>
            <person name="Holder M."/>
            <person name="Jhangiani S."/>
            <person name="Johnson A."/>
            <person name="Khan Z."/>
            <person name="Li Z."/>
            <person name="Liu W."/>
            <person name="Liu X."/>
            <person name="Perez L."/>
            <person name="Shen H."/>
            <person name="Wang Q."/>
            <person name="Watt J."/>
            <person name="Xi L."/>
            <person name="Xin Y."/>
            <person name="Zhou J."/>
            <person name="Deng J."/>
            <person name="Jiang H."/>
            <person name="Liu Y."/>
            <person name="Qu J."/>
            <person name="Song X.-Z."/>
            <person name="Zhang L."/>
            <person name="Villasana D."/>
            <person name="Johnson A."/>
            <person name="Liu J."/>
            <person name="Liyanage D."/>
            <person name="Lorensuhewa L."/>
            <person name="Robinson T."/>
            <person name="Song A."/>
            <person name="Song B.-B."/>
            <person name="Dinh H."/>
            <person name="Thornton R."/>
            <person name="Coyle M."/>
            <person name="Francisco L."/>
            <person name="Jackson L."/>
            <person name="Javaid M."/>
            <person name="Korchina V."/>
            <person name="Kovar C."/>
            <person name="Mata R."/>
            <person name="Mathew T."/>
            <person name="Ngo R."/>
            <person name="Nguyen L."/>
            <person name="Nguyen N."/>
            <person name="Okwuonu G."/>
            <person name="Ongeri F."/>
            <person name="Pham C."/>
            <person name="Simmons D."/>
            <person name="Wilczek-Boney K."/>
            <person name="Hale W."/>
            <person name="Jakkamsetti A."/>
            <person name="Pham P."/>
            <person name="Ruth R."/>
            <person name="San Lucas F."/>
            <person name="Warren J."/>
            <person name="Zhang J."/>
            <person name="Zhao Z."/>
            <person name="Zhou C."/>
            <person name="Zhu D."/>
            <person name="Lee S."/>
            <person name="Bess C."/>
            <person name="Blankenburg K."/>
            <person name="Forbes L."/>
            <person name="Fu Q."/>
            <person name="Gubbala S."/>
            <person name="Hirani K."/>
            <person name="Jayaseelan J.C."/>
            <person name="Lara F."/>
            <person name="Munidasa M."/>
            <person name="Palculict T."/>
            <person name="Patil S."/>
            <person name="Pu L.-L."/>
            <person name="Saada N."/>
            <person name="Tang L."/>
            <person name="Weissenberger G."/>
            <person name="Zhu Y."/>
            <person name="Hemphill L."/>
            <person name="Shang Y."/>
            <person name="Youmans B."/>
            <person name="Ayvaz T."/>
            <person name="Ross M."/>
            <person name="Santibanez J."/>
            <person name="Aqrawi P."/>
            <person name="Gross S."/>
            <person name="Joshi V."/>
            <person name="Fowler G."/>
            <person name="Nazareth L."/>
            <person name="Reid J."/>
            <person name="Worley K."/>
            <person name="Petrosino J."/>
            <person name="Highlander S."/>
            <person name="Gibbs R."/>
        </authorList>
    </citation>
    <scope>NUCLEOTIDE SEQUENCE [LARGE SCALE GENOMIC DNA]</scope>
    <source>
        <strain evidence="4">ATCC 33707</strain>
    </source>
</reference>
<dbReference type="PANTHER" id="PTHR48081:SF8">
    <property type="entry name" value="ALPHA_BETA HYDROLASE FOLD-3 DOMAIN-CONTAINING PROTEIN-RELATED"/>
    <property type="match status" value="1"/>
</dbReference>
<evidence type="ECO:0000256" key="1">
    <source>
        <dbReference type="ARBA" id="ARBA00022801"/>
    </source>
</evidence>
<dbReference type="InterPro" id="IPR050300">
    <property type="entry name" value="GDXG_lipolytic_enzyme"/>
</dbReference>
<evidence type="ECO:0000256" key="2">
    <source>
        <dbReference type="SAM" id="MobiDB-lite"/>
    </source>
</evidence>
<protein>
    <submittedName>
        <fullName evidence="4">Hydrolase, alpha/beta domain protein</fullName>
    </submittedName>
</protein>
<gene>
    <name evidence="4" type="ORF">HMPREF0724_12734</name>
</gene>
<comment type="caution">
    <text evidence="4">The sequence shown here is derived from an EMBL/GenBank/DDBJ whole genome shotgun (WGS) entry which is preliminary data.</text>
</comment>
<dbReference type="AlphaFoldDB" id="E9T2F7"/>
<dbReference type="GO" id="GO:0016787">
    <property type="term" value="F:hydrolase activity"/>
    <property type="evidence" value="ECO:0007669"/>
    <property type="project" value="UniProtKB-KW"/>
</dbReference>
<keyword evidence="5" id="KW-1185">Reference proteome</keyword>
<dbReference type="STRING" id="43767.A6I91_22675"/>
<feature type="region of interest" description="Disordered" evidence="2">
    <location>
        <begin position="55"/>
        <end position="74"/>
    </location>
</feature>
<feature type="domain" description="Alpha/beta hydrolase fold-3" evidence="3">
    <location>
        <begin position="98"/>
        <end position="304"/>
    </location>
</feature>
<sequence>MASKADMTAELAADTDDREETTVLQWDEDVRAVLAARRARPTLQELGVERSRTMLEQAPRPSGPEMRSVRSTEFDGPHGRVPVRIYTPEGSVSPAPALVWFHGGGMIMGSLESWDHLARALAVASGAVVVNVGYRLAPEHRYPVANDEAYAAVEWVAAQHVSLGVDPARIAVGGDSAGGSLAAATALRARDAGGPTLVQQVLVYPGIERRSPRQSMVEFADSPFLCATDVDWMKSLYLGDDPTADDQYGVPALADDLSGLPAAIVVSARFDPLRDGVEEFGVRLRDAGVATALLRYPGVGHGFLVQVGSFARADTAVAEIGALVRARFSRPPAFAETHATTSEVHS</sequence>
<name>E9T2F7_RHOHA</name>
<keyword evidence="1 4" id="KW-0378">Hydrolase</keyword>
<dbReference type="HOGENOM" id="CLU_012494_6_0_11"/>
<dbReference type="Proteomes" id="UP000004245">
    <property type="component" value="Unassembled WGS sequence"/>
</dbReference>
<evidence type="ECO:0000313" key="4">
    <source>
        <dbReference type="EMBL" id="EGD23650.1"/>
    </source>
</evidence>
<dbReference type="Gene3D" id="3.40.50.1820">
    <property type="entry name" value="alpha/beta hydrolase"/>
    <property type="match status" value="1"/>
</dbReference>
<evidence type="ECO:0000313" key="5">
    <source>
        <dbReference type="Proteomes" id="UP000004245"/>
    </source>
</evidence>
<dbReference type="SUPFAM" id="SSF53474">
    <property type="entry name" value="alpha/beta-Hydrolases"/>
    <property type="match status" value="1"/>
</dbReference>
<dbReference type="InterPro" id="IPR013094">
    <property type="entry name" value="AB_hydrolase_3"/>
</dbReference>
<dbReference type="PANTHER" id="PTHR48081">
    <property type="entry name" value="AB HYDROLASE SUPERFAMILY PROTEIN C4A8.06C"/>
    <property type="match status" value="1"/>
</dbReference>
<dbReference type="EMBL" id="ADNW02000012">
    <property type="protein sequence ID" value="EGD23650.1"/>
    <property type="molecule type" value="Genomic_DNA"/>
</dbReference>
<feature type="region of interest" description="Disordered" evidence="2">
    <location>
        <begin position="1"/>
        <end position="22"/>
    </location>
</feature>
<dbReference type="InterPro" id="IPR029058">
    <property type="entry name" value="AB_hydrolase_fold"/>
</dbReference>
<dbReference type="Pfam" id="PF07859">
    <property type="entry name" value="Abhydrolase_3"/>
    <property type="match status" value="1"/>
</dbReference>
<evidence type="ECO:0000259" key="3">
    <source>
        <dbReference type="Pfam" id="PF07859"/>
    </source>
</evidence>
<proteinExistence type="predicted"/>
<accession>E9T2F7</accession>